<keyword evidence="1" id="KW-0472">Membrane</keyword>
<accession>A0A0A9GV87</accession>
<reference evidence="2" key="2">
    <citation type="journal article" date="2015" name="Data Brief">
        <title>Shoot transcriptome of the giant reed, Arundo donax.</title>
        <authorList>
            <person name="Barrero R.A."/>
            <person name="Guerrero F.D."/>
            <person name="Moolhuijzen P."/>
            <person name="Goolsby J.A."/>
            <person name="Tidwell J."/>
            <person name="Bellgard S.E."/>
            <person name="Bellgard M.I."/>
        </authorList>
    </citation>
    <scope>NUCLEOTIDE SEQUENCE</scope>
    <source>
        <tissue evidence="2">Shoot tissue taken approximately 20 cm above the soil surface</tissue>
    </source>
</reference>
<dbReference type="AlphaFoldDB" id="A0A0A9GV87"/>
<feature type="transmembrane region" description="Helical" evidence="1">
    <location>
        <begin position="6"/>
        <end position="29"/>
    </location>
</feature>
<dbReference type="EMBL" id="GBRH01169439">
    <property type="protein sequence ID" value="JAE28457.1"/>
    <property type="molecule type" value="Transcribed_RNA"/>
</dbReference>
<proteinExistence type="predicted"/>
<protein>
    <submittedName>
        <fullName evidence="2">Uncharacterized protein</fullName>
    </submittedName>
</protein>
<sequence>MECGLISLMLGPLRTLVFFLLLSLLHVLVPRNRFVPVNRIFLDPLCIVFVQALHMCLCLFGCSRAASMPCYLQAIPLSTRHQPTCMLASPLVFLLSSLESQIQMIITLFILQTIQLFVATRV</sequence>
<organism evidence="2">
    <name type="scientific">Arundo donax</name>
    <name type="common">Giant reed</name>
    <name type="synonym">Donax arundinaceus</name>
    <dbReference type="NCBI Taxonomy" id="35708"/>
    <lineage>
        <taxon>Eukaryota</taxon>
        <taxon>Viridiplantae</taxon>
        <taxon>Streptophyta</taxon>
        <taxon>Embryophyta</taxon>
        <taxon>Tracheophyta</taxon>
        <taxon>Spermatophyta</taxon>
        <taxon>Magnoliopsida</taxon>
        <taxon>Liliopsida</taxon>
        <taxon>Poales</taxon>
        <taxon>Poaceae</taxon>
        <taxon>PACMAD clade</taxon>
        <taxon>Arundinoideae</taxon>
        <taxon>Arundineae</taxon>
        <taxon>Arundo</taxon>
    </lineage>
</organism>
<keyword evidence="1" id="KW-1133">Transmembrane helix</keyword>
<evidence type="ECO:0000256" key="1">
    <source>
        <dbReference type="SAM" id="Phobius"/>
    </source>
</evidence>
<keyword evidence="1" id="KW-0812">Transmembrane</keyword>
<evidence type="ECO:0000313" key="2">
    <source>
        <dbReference type="EMBL" id="JAE28457.1"/>
    </source>
</evidence>
<name>A0A0A9GV87_ARUDO</name>
<reference evidence="2" key="1">
    <citation type="submission" date="2014-09" db="EMBL/GenBank/DDBJ databases">
        <authorList>
            <person name="Magalhaes I.L.F."/>
            <person name="Oliveira U."/>
            <person name="Santos F.R."/>
            <person name="Vidigal T.H.D.A."/>
            <person name="Brescovit A.D."/>
            <person name="Santos A.J."/>
        </authorList>
    </citation>
    <scope>NUCLEOTIDE SEQUENCE</scope>
    <source>
        <tissue evidence="2">Shoot tissue taken approximately 20 cm above the soil surface</tissue>
    </source>
</reference>
<feature type="transmembrane region" description="Helical" evidence="1">
    <location>
        <begin position="41"/>
        <end position="66"/>
    </location>
</feature>